<name>A0A1M5S8H0_9BACT</name>
<dbReference type="PANTHER" id="PTHR30373">
    <property type="entry name" value="UPF0603 PROTEIN YGCG"/>
    <property type="match status" value="1"/>
</dbReference>
<dbReference type="Pfam" id="PF04536">
    <property type="entry name" value="TPM_phosphatase"/>
    <property type="match status" value="1"/>
</dbReference>
<feature type="transmembrane region" description="Helical" evidence="1">
    <location>
        <begin position="45"/>
        <end position="66"/>
    </location>
</feature>
<gene>
    <name evidence="3" type="ORF">SAMN02745124_00218</name>
</gene>
<keyword evidence="1" id="KW-0472">Membrane</keyword>
<dbReference type="RefSeq" id="WP_073372979.1">
    <property type="nucleotide sequence ID" value="NZ_FQXS01000001.1"/>
</dbReference>
<keyword evidence="4" id="KW-1185">Reference proteome</keyword>
<dbReference type="Proteomes" id="UP000184139">
    <property type="component" value="Unassembled WGS sequence"/>
</dbReference>
<dbReference type="Gene3D" id="3.10.310.50">
    <property type="match status" value="1"/>
</dbReference>
<reference evidence="3 4" key="1">
    <citation type="submission" date="2016-11" db="EMBL/GenBank/DDBJ databases">
        <authorList>
            <person name="Jaros S."/>
            <person name="Januszkiewicz K."/>
            <person name="Wedrychowicz H."/>
        </authorList>
    </citation>
    <scope>NUCLEOTIDE SEQUENCE [LARGE SCALE GENOMIC DNA]</scope>
    <source>
        <strain evidence="3 4">DSM 9705</strain>
    </source>
</reference>
<dbReference type="OrthoDB" id="5825388at2"/>
<keyword evidence="1" id="KW-0812">Transmembrane</keyword>
<protein>
    <submittedName>
        <fullName evidence="3">Putative membrane protein</fullName>
    </submittedName>
</protein>
<proteinExistence type="predicted"/>
<feature type="domain" description="TPM" evidence="2">
    <location>
        <begin position="115"/>
        <end position="194"/>
    </location>
</feature>
<keyword evidence="1" id="KW-1133">Transmembrane helix</keyword>
<dbReference type="EMBL" id="FQXS01000001">
    <property type="protein sequence ID" value="SHH34796.1"/>
    <property type="molecule type" value="Genomic_DNA"/>
</dbReference>
<dbReference type="InterPro" id="IPR007621">
    <property type="entry name" value="TPM_dom"/>
</dbReference>
<evidence type="ECO:0000259" key="2">
    <source>
        <dbReference type="Pfam" id="PF04536"/>
    </source>
</evidence>
<dbReference type="STRING" id="1121409.SAMN02745124_00218"/>
<sequence>MHTLAEKFLSPDERQRITHCVQQAEKQTSGEIVPMVVSASHDYPLAPVTGAALVALPTAVLLTRLIGDTFWVDFNRMWLFITGFCVVFLLCQQIIKRFPALLRLFLSQRQAEEEVRRAATMAFFTEQLYKTKADNGILLYISVLEQRVWVLGDRGINEKIDRQRWQEIVSLVTDGVKTGHQCEAICAAIARIGEILEQEFPIEADDKNELHNLIVR</sequence>
<evidence type="ECO:0000313" key="3">
    <source>
        <dbReference type="EMBL" id="SHH34796.1"/>
    </source>
</evidence>
<evidence type="ECO:0000313" key="4">
    <source>
        <dbReference type="Proteomes" id="UP000184139"/>
    </source>
</evidence>
<dbReference type="AlphaFoldDB" id="A0A1M5S8H0"/>
<accession>A0A1M5S8H0</accession>
<feature type="transmembrane region" description="Helical" evidence="1">
    <location>
        <begin position="78"/>
        <end position="95"/>
    </location>
</feature>
<organism evidence="3 4">
    <name type="scientific">Desulfofustis glycolicus DSM 9705</name>
    <dbReference type="NCBI Taxonomy" id="1121409"/>
    <lineage>
        <taxon>Bacteria</taxon>
        <taxon>Pseudomonadati</taxon>
        <taxon>Thermodesulfobacteriota</taxon>
        <taxon>Desulfobulbia</taxon>
        <taxon>Desulfobulbales</taxon>
        <taxon>Desulfocapsaceae</taxon>
        <taxon>Desulfofustis</taxon>
    </lineage>
</organism>
<dbReference type="PANTHER" id="PTHR30373:SF8">
    <property type="entry name" value="BLL7265 PROTEIN"/>
    <property type="match status" value="1"/>
</dbReference>
<evidence type="ECO:0000256" key="1">
    <source>
        <dbReference type="SAM" id="Phobius"/>
    </source>
</evidence>